<dbReference type="EMBL" id="BTSY01000005">
    <property type="protein sequence ID" value="GMT29101.1"/>
    <property type="molecule type" value="Genomic_DNA"/>
</dbReference>
<name>A0AAV5WA27_9BILA</name>
<accession>A0AAV5WA27</accession>
<evidence type="ECO:0000313" key="3">
    <source>
        <dbReference type="Proteomes" id="UP001432322"/>
    </source>
</evidence>
<dbReference type="AlphaFoldDB" id="A0AAV5WA27"/>
<comment type="caution">
    <text evidence="2">The sequence shown here is derived from an EMBL/GenBank/DDBJ whole genome shotgun (WGS) entry which is preliminary data.</text>
</comment>
<keyword evidence="3" id="KW-1185">Reference proteome</keyword>
<protein>
    <submittedName>
        <fullName evidence="2">Uncharacterized protein</fullName>
    </submittedName>
</protein>
<feature type="compositionally biased region" description="Polar residues" evidence="1">
    <location>
        <begin position="106"/>
        <end position="154"/>
    </location>
</feature>
<feature type="non-terminal residue" evidence="2">
    <location>
        <position position="1"/>
    </location>
</feature>
<sequence>APTPKASTPKASTPKASTPKASTPKASTPKTSNRVFQGRRNGGQARRSKAGNRRRCILPHKGQAQSTGRGRKARHICNVVSGSPSRLFSISCCPVCCAPIPPCSDPSPSRHPSGSQQWKCGRTISTAPIGTSTPSSGLRQHSSSTGLTTDQPGT</sequence>
<feature type="region of interest" description="Disordered" evidence="1">
    <location>
        <begin position="1"/>
        <end position="72"/>
    </location>
</feature>
<gene>
    <name evidence="2" type="ORF">PFISCL1PPCAC_20398</name>
</gene>
<reference evidence="2" key="1">
    <citation type="submission" date="2023-10" db="EMBL/GenBank/DDBJ databases">
        <title>Genome assembly of Pristionchus species.</title>
        <authorList>
            <person name="Yoshida K."/>
            <person name="Sommer R.J."/>
        </authorList>
    </citation>
    <scope>NUCLEOTIDE SEQUENCE</scope>
    <source>
        <strain evidence="2">RS5133</strain>
    </source>
</reference>
<feature type="region of interest" description="Disordered" evidence="1">
    <location>
        <begin position="104"/>
        <end position="154"/>
    </location>
</feature>
<feature type="compositionally biased region" description="Basic residues" evidence="1">
    <location>
        <begin position="46"/>
        <end position="58"/>
    </location>
</feature>
<dbReference type="Proteomes" id="UP001432322">
    <property type="component" value="Unassembled WGS sequence"/>
</dbReference>
<evidence type="ECO:0000256" key="1">
    <source>
        <dbReference type="SAM" id="MobiDB-lite"/>
    </source>
</evidence>
<proteinExistence type="predicted"/>
<organism evidence="2 3">
    <name type="scientific">Pristionchus fissidentatus</name>
    <dbReference type="NCBI Taxonomy" id="1538716"/>
    <lineage>
        <taxon>Eukaryota</taxon>
        <taxon>Metazoa</taxon>
        <taxon>Ecdysozoa</taxon>
        <taxon>Nematoda</taxon>
        <taxon>Chromadorea</taxon>
        <taxon>Rhabditida</taxon>
        <taxon>Rhabditina</taxon>
        <taxon>Diplogasteromorpha</taxon>
        <taxon>Diplogasteroidea</taxon>
        <taxon>Neodiplogasteridae</taxon>
        <taxon>Pristionchus</taxon>
    </lineage>
</organism>
<evidence type="ECO:0000313" key="2">
    <source>
        <dbReference type="EMBL" id="GMT29101.1"/>
    </source>
</evidence>
<feature type="compositionally biased region" description="Polar residues" evidence="1">
    <location>
        <begin position="1"/>
        <end position="35"/>
    </location>
</feature>